<feature type="compositionally biased region" description="Basic and acidic residues" evidence="1">
    <location>
        <begin position="134"/>
        <end position="172"/>
    </location>
</feature>
<reference evidence="4" key="1">
    <citation type="journal article" date="2019" name="Int. J. Syst. Evol. Microbiol.">
        <title>The Global Catalogue of Microorganisms (GCM) 10K type strain sequencing project: providing services to taxonomists for standard genome sequencing and annotation.</title>
        <authorList>
            <consortium name="The Broad Institute Genomics Platform"/>
            <consortium name="The Broad Institute Genome Sequencing Center for Infectious Disease"/>
            <person name="Wu L."/>
            <person name="Ma J."/>
        </authorList>
    </citation>
    <scope>NUCLEOTIDE SEQUENCE [LARGE SCALE GENOMIC DNA]</scope>
    <source>
        <strain evidence="4">CCUG 62952</strain>
    </source>
</reference>
<evidence type="ECO:0000313" key="3">
    <source>
        <dbReference type="EMBL" id="MFD0861697.1"/>
    </source>
</evidence>
<organism evidence="3 4">
    <name type="scientific">Sungkyunkwania multivorans</name>
    <dbReference type="NCBI Taxonomy" id="1173618"/>
    <lineage>
        <taxon>Bacteria</taxon>
        <taxon>Pseudomonadati</taxon>
        <taxon>Bacteroidota</taxon>
        <taxon>Flavobacteriia</taxon>
        <taxon>Flavobacteriales</taxon>
        <taxon>Flavobacteriaceae</taxon>
        <taxon>Sungkyunkwania</taxon>
    </lineage>
</organism>
<dbReference type="Proteomes" id="UP001596978">
    <property type="component" value="Unassembled WGS sequence"/>
</dbReference>
<proteinExistence type="predicted"/>
<keyword evidence="4" id="KW-1185">Reference proteome</keyword>
<feature type="region of interest" description="Disordered" evidence="1">
    <location>
        <begin position="48"/>
        <end position="207"/>
    </location>
</feature>
<feature type="compositionally biased region" description="Basic and acidic residues" evidence="1">
    <location>
        <begin position="82"/>
        <end position="125"/>
    </location>
</feature>
<protein>
    <submittedName>
        <fullName evidence="3">DUF4157 domain-containing protein</fullName>
    </submittedName>
</protein>
<feature type="region of interest" description="Disordered" evidence="1">
    <location>
        <begin position="1"/>
        <end position="23"/>
    </location>
</feature>
<dbReference type="RefSeq" id="WP_386405198.1">
    <property type="nucleotide sequence ID" value="NZ_JBHTJH010000004.1"/>
</dbReference>
<evidence type="ECO:0000259" key="2">
    <source>
        <dbReference type="Pfam" id="PF13699"/>
    </source>
</evidence>
<comment type="caution">
    <text evidence="3">The sequence shown here is derived from an EMBL/GenBank/DDBJ whole genome shotgun (WGS) entry which is preliminary data.</text>
</comment>
<name>A0ABW3CX88_9FLAO</name>
<feature type="compositionally biased region" description="Polar residues" evidence="1">
    <location>
        <begin position="179"/>
        <end position="188"/>
    </location>
</feature>
<evidence type="ECO:0000313" key="4">
    <source>
        <dbReference type="Proteomes" id="UP001596978"/>
    </source>
</evidence>
<dbReference type="Pfam" id="PF13699">
    <property type="entry name" value="eCIS_core"/>
    <property type="match status" value="1"/>
</dbReference>
<evidence type="ECO:0000256" key="1">
    <source>
        <dbReference type="SAM" id="MobiDB-lite"/>
    </source>
</evidence>
<feature type="domain" description="eCIS core" evidence="2">
    <location>
        <begin position="206"/>
        <end position="281"/>
    </location>
</feature>
<gene>
    <name evidence="3" type="ORF">ACFQ1M_05730</name>
</gene>
<feature type="compositionally biased region" description="Polar residues" evidence="1">
    <location>
        <begin position="49"/>
        <end position="59"/>
    </location>
</feature>
<dbReference type="InterPro" id="IPR025295">
    <property type="entry name" value="eCIS_core_dom"/>
</dbReference>
<sequence>MKRRQPKQPQLLQQSDNEPFIKPTVQKKLKVGKPGDKYEVEADHMADNVVNNTPDTSGVLQKMEGEEEVQQKPLASDITPIQKKEMEEEPAQAKEIQRMEEEEPVQKQEEEEPVQKQEEEEVQKQEEEESVQAKCKDCEKEGAVRKMEEEEPVQKQEDEEVQKQEEEDVQKQEEEESVQAKTTGSKINRPSIESRLSSKKGSGSKMDKAVKTQMEQGFGADFSHVRIHTDSEAAQMSKKMGAQAFTHGNDIYFNKGKYDPASKDGKHLLAHELTHTIQQKGMVQKKIQKKPTYKGAVIKQDIDPLDSSTAPAGKTTAIGHTEFFINGHGLKNFFKQGGFNNVKNLLFPLPTYTKLGGQCYLLNKDLKLATYNKVRILKPDPWEKTMSKGAAAAMFDGALGSHIHPDAPAMIKVVIKGDPSNLKLRADDLKAEMEHATDDYNLFKKYLVKYQQDVNSLPNKIDSGYLGLGSCEARLEEKLDRSQRLADYLKERKSNANFHDGPGRPHNVSTSITDSSDHATLFITIKF</sequence>
<accession>A0ABW3CX88</accession>
<dbReference type="EMBL" id="JBHTJH010000004">
    <property type="protein sequence ID" value="MFD0861697.1"/>
    <property type="molecule type" value="Genomic_DNA"/>
</dbReference>